<feature type="repeat" description="ANK" evidence="11">
    <location>
        <begin position="386"/>
        <end position="418"/>
    </location>
</feature>
<dbReference type="RefSeq" id="XP_056770940.1">
    <property type="nucleotide sequence ID" value="XM_056906833.1"/>
</dbReference>
<evidence type="ECO:0000256" key="10">
    <source>
        <dbReference type="ARBA" id="ARBA00023326"/>
    </source>
</evidence>
<dbReference type="SMART" id="SM00248">
    <property type="entry name" value="ANK"/>
    <property type="match status" value="8"/>
</dbReference>
<dbReference type="InterPro" id="IPR036770">
    <property type="entry name" value="Ankyrin_rpt-contain_sf"/>
</dbReference>
<evidence type="ECO:0000256" key="6">
    <source>
        <dbReference type="ARBA" id="ARBA00023024"/>
    </source>
</evidence>
<dbReference type="PANTHER" id="PTHR24123:SF33">
    <property type="entry name" value="PROTEIN HOS4"/>
    <property type="match status" value="1"/>
</dbReference>
<evidence type="ECO:0000256" key="3">
    <source>
        <dbReference type="ARBA" id="ARBA00012729"/>
    </source>
</evidence>
<keyword evidence="8" id="KW-0119">Carbohydrate metabolism</keyword>
<gene>
    <name evidence="13" type="ORF">N7458_003450</name>
</gene>
<evidence type="ECO:0000256" key="7">
    <source>
        <dbReference type="ARBA" id="ARBA00023043"/>
    </source>
</evidence>
<feature type="domain" description="GH18" evidence="12">
    <location>
        <begin position="1"/>
        <end position="238"/>
    </location>
</feature>
<dbReference type="Proteomes" id="UP001213681">
    <property type="component" value="Unassembled WGS sequence"/>
</dbReference>
<evidence type="ECO:0000256" key="8">
    <source>
        <dbReference type="ARBA" id="ARBA00023277"/>
    </source>
</evidence>
<dbReference type="InterPro" id="IPR017853">
    <property type="entry name" value="GH"/>
</dbReference>
<feature type="repeat" description="ANK" evidence="11">
    <location>
        <begin position="272"/>
        <end position="304"/>
    </location>
</feature>
<dbReference type="FunFam" id="3.10.50.10:FF:000005">
    <property type="entry name" value="Endochitinase B1"/>
    <property type="match status" value="1"/>
</dbReference>
<reference evidence="13" key="2">
    <citation type="journal article" date="2023" name="IMA Fungus">
        <title>Comparative genomic study of the Penicillium genus elucidates a diverse pangenome and 15 lateral gene transfer events.</title>
        <authorList>
            <person name="Petersen C."/>
            <person name="Sorensen T."/>
            <person name="Nielsen M.R."/>
            <person name="Sondergaard T.E."/>
            <person name="Sorensen J.L."/>
            <person name="Fitzpatrick D.A."/>
            <person name="Frisvad J.C."/>
            <person name="Nielsen K.L."/>
        </authorList>
    </citation>
    <scope>NUCLEOTIDE SEQUENCE</scope>
    <source>
        <strain evidence="13">IBT 16125</strain>
    </source>
</reference>
<sequence>MVSTLQQLRLSLDTYSAAEARNYHFLISVAYPAGIFLRAPWICYFVSYLIYRTRKLPKSPYISHRQDTAAGHNANIYPSTSNPSSTPFNTNQAIDYYISQGVTSGKINMGMPLYGRSFLNTNGPGTPYSGVGSGSWENGVWDYKALPRAEANVSYLDQPIASYSYDASQEMMISYDTPQVAEKKAEANIDVVRLLLDFGADVNAPPAHLGMTALQAAAGGGSLLGDLILSSDTDVKARLAAEPQRADTGYLEVIRLLLNSGADINAPPGEVCGRTALQAAVERGYLDIIQLLLSAGADINAHPAAANGMTALQAAAKRGNLELVKLLLSSGADVNAPSAPVSGMTALQAAAKSGSLELVRVLLSSGAHINAPPAEAGTTTFKAKEGGRTALQAAASGGNIEVVQLLLGAGADVNAPPAKARGRTALQAATEAGNLEVAQLLLWYGADIHAPPSEEGDMTAFQAALEEGNFEIVQLLLDNEVMT</sequence>
<dbReference type="Pfam" id="PF12796">
    <property type="entry name" value="Ank_2"/>
    <property type="match status" value="2"/>
</dbReference>
<keyword evidence="9" id="KW-0326">Glycosidase</keyword>
<dbReference type="PROSITE" id="PS50297">
    <property type="entry name" value="ANK_REP_REGION"/>
    <property type="match status" value="5"/>
</dbReference>
<dbReference type="SUPFAM" id="SSF51445">
    <property type="entry name" value="(Trans)glycosidases"/>
    <property type="match status" value="1"/>
</dbReference>
<dbReference type="AlphaFoldDB" id="A0AAD6CGI9"/>
<dbReference type="Pfam" id="PF13637">
    <property type="entry name" value="Ank_4"/>
    <property type="match status" value="1"/>
</dbReference>
<dbReference type="GO" id="GO:0008843">
    <property type="term" value="F:endochitinase activity"/>
    <property type="evidence" value="ECO:0007669"/>
    <property type="project" value="UniProtKB-EC"/>
</dbReference>
<comment type="caution">
    <text evidence="13">The sequence shown here is derived from an EMBL/GenBank/DDBJ whole genome shotgun (WGS) entry which is preliminary data.</text>
</comment>
<keyword evidence="4" id="KW-0677">Repeat</keyword>
<comment type="catalytic activity">
    <reaction evidence="1">
        <text>Random endo-hydrolysis of N-acetyl-beta-D-glucosaminide (1-&gt;4)-beta-linkages in chitin and chitodextrins.</text>
        <dbReference type="EC" id="3.2.1.14"/>
    </reaction>
</comment>
<protein>
    <recommendedName>
        <fullName evidence="3">chitinase</fullName>
        <ecNumber evidence="3">3.2.1.14</ecNumber>
    </recommendedName>
</protein>
<evidence type="ECO:0000313" key="13">
    <source>
        <dbReference type="EMBL" id="KAJ5461898.1"/>
    </source>
</evidence>
<keyword evidence="7 11" id="KW-0040">ANK repeat</keyword>
<dbReference type="PRINTS" id="PR01415">
    <property type="entry name" value="ANKYRIN"/>
</dbReference>
<evidence type="ECO:0000256" key="9">
    <source>
        <dbReference type="ARBA" id="ARBA00023295"/>
    </source>
</evidence>
<keyword evidence="14" id="KW-1185">Reference proteome</keyword>
<dbReference type="EMBL" id="JAPVEA010000002">
    <property type="protein sequence ID" value="KAJ5461898.1"/>
    <property type="molecule type" value="Genomic_DNA"/>
</dbReference>
<dbReference type="GO" id="GO:0000272">
    <property type="term" value="P:polysaccharide catabolic process"/>
    <property type="evidence" value="ECO:0007669"/>
    <property type="project" value="UniProtKB-KW"/>
</dbReference>
<dbReference type="Gene3D" id="1.25.40.20">
    <property type="entry name" value="Ankyrin repeat-containing domain"/>
    <property type="match status" value="3"/>
</dbReference>
<name>A0AAD6CGI9_9EURO</name>
<dbReference type="PROSITE" id="PS50088">
    <property type="entry name" value="ANK_REPEAT"/>
    <property type="match status" value="5"/>
</dbReference>
<reference evidence="13" key="1">
    <citation type="submission" date="2022-12" db="EMBL/GenBank/DDBJ databases">
        <authorList>
            <person name="Petersen C."/>
        </authorList>
    </citation>
    <scope>NUCLEOTIDE SEQUENCE</scope>
    <source>
        <strain evidence="13">IBT 16125</strain>
    </source>
</reference>
<dbReference type="InterPro" id="IPR051165">
    <property type="entry name" value="Multifunctional_ANK_Repeat"/>
</dbReference>
<feature type="repeat" description="ANK" evidence="11">
    <location>
        <begin position="342"/>
        <end position="374"/>
    </location>
</feature>
<evidence type="ECO:0000256" key="4">
    <source>
        <dbReference type="ARBA" id="ARBA00022737"/>
    </source>
</evidence>
<dbReference type="InterPro" id="IPR001223">
    <property type="entry name" value="Glyco_hydro18_cat"/>
</dbReference>
<dbReference type="PROSITE" id="PS51910">
    <property type="entry name" value="GH18_2"/>
    <property type="match status" value="1"/>
</dbReference>
<dbReference type="GeneID" id="81597076"/>
<evidence type="ECO:0000313" key="14">
    <source>
        <dbReference type="Proteomes" id="UP001213681"/>
    </source>
</evidence>
<evidence type="ECO:0000259" key="12">
    <source>
        <dbReference type="PROSITE" id="PS51910"/>
    </source>
</evidence>
<accession>A0AAD6CGI9</accession>
<evidence type="ECO:0000256" key="1">
    <source>
        <dbReference type="ARBA" id="ARBA00000822"/>
    </source>
</evidence>
<dbReference type="Gene3D" id="3.10.50.10">
    <property type="match status" value="1"/>
</dbReference>
<evidence type="ECO:0000256" key="11">
    <source>
        <dbReference type="PROSITE-ProRule" id="PRU00023"/>
    </source>
</evidence>
<dbReference type="SUPFAM" id="SSF54556">
    <property type="entry name" value="Chitinase insertion domain"/>
    <property type="match status" value="1"/>
</dbReference>
<evidence type="ECO:0000256" key="5">
    <source>
        <dbReference type="ARBA" id="ARBA00022801"/>
    </source>
</evidence>
<dbReference type="EC" id="3.2.1.14" evidence="3"/>
<dbReference type="PANTHER" id="PTHR24123">
    <property type="entry name" value="ANKYRIN REPEAT-CONTAINING"/>
    <property type="match status" value="1"/>
</dbReference>
<feature type="repeat" description="ANK" evidence="11">
    <location>
        <begin position="421"/>
        <end position="453"/>
    </location>
</feature>
<evidence type="ECO:0000256" key="2">
    <source>
        <dbReference type="ARBA" id="ARBA00008682"/>
    </source>
</evidence>
<dbReference type="Pfam" id="PF00704">
    <property type="entry name" value="Glyco_hydro_18"/>
    <property type="match status" value="1"/>
</dbReference>
<proteinExistence type="inferred from homology"/>
<keyword evidence="5" id="KW-0378">Hydrolase</keyword>
<comment type="similarity">
    <text evidence="2">Belongs to the glycosyl hydrolase 18 family. Chitinase class V subfamily.</text>
</comment>
<dbReference type="InterPro" id="IPR029070">
    <property type="entry name" value="Chitinase_insertion_sf"/>
</dbReference>
<dbReference type="GO" id="GO:0006032">
    <property type="term" value="P:chitin catabolic process"/>
    <property type="evidence" value="ECO:0007669"/>
    <property type="project" value="UniProtKB-KW"/>
</dbReference>
<dbReference type="SUPFAM" id="SSF48403">
    <property type="entry name" value="Ankyrin repeat"/>
    <property type="match status" value="1"/>
</dbReference>
<keyword evidence="6" id="KW-0146">Chitin degradation</keyword>
<feature type="repeat" description="ANK" evidence="11">
    <location>
        <begin position="307"/>
        <end position="339"/>
    </location>
</feature>
<organism evidence="13 14">
    <name type="scientific">Penicillium daleae</name>
    <dbReference type="NCBI Taxonomy" id="63821"/>
    <lineage>
        <taxon>Eukaryota</taxon>
        <taxon>Fungi</taxon>
        <taxon>Dikarya</taxon>
        <taxon>Ascomycota</taxon>
        <taxon>Pezizomycotina</taxon>
        <taxon>Eurotiomycetes</taxon>
        <taxon>Eurotiomycetidae</taxon>
        <taxon>Eurotiales</taxon>
        <taxon>Aspergillaceae</taxon>
        <taxon>Penicillium</taxon>
    </lineage>
</organism>
<dbReference type="InterPro" id="IPR002110">
    <property type="entry name" value="Ankyrin_rpt"/>
</dbReference>
<keyword evidence="10" id="KW-0624">Polysaccharide degradation</keyword>
<dbReference type="Gene3D" id="3.20.20.80">
    <property type="entry name" value="Glycosidases"/>
    <property type="match status" value="1"/>
</dbReference>